<comment type="similarity">
    <text evidence="2">Belongs to the Tom20 family.</text>
</comment>
<keyword evidence="4 10" id="KW-0812">Transmembrane</keyword>
<reference evidence="11" key="1">
    <citation type="submission" date="2015-12" db="EMBL/GenBank/DDBJ databases">
        <title>De novo transcriptome assembly of four potential Pierce s Disease insect vectors from Arizona vineyards.</title>
        <authorList>
            <person name="Tassone E.E."/>
        </authorList>
    </citation>
    <scope>NUCLEOTIDE SEQUENCE</scope>
</reference>
<dbReference type="GO" id="GO:0030150">
    <property type="term" value="P:protein import into mitochondrial matrix"/>
    <property type="evidence" value="ECO:0007669"/>
    <property type="project" value="TreeGrafter"/>
</dbReference>
<evidence type="ECO:0000256" key="6">
    <source>
        <dbReference type="ARBA" id="ARBA00022927"/>
    </source>
</evidence>
<dbReference type="InterPro" id="IPR023392">
    <property type="entry name" value="Tom20_dom_sf"/>
</dbReference>
<dbReference type="GO" id="GO:0016031">
    <property type="term" value="P:tRNA import into mitochondrion"/>
    <property type="evidence" value="ECO:0007669"/>
    <property type="project" value="TreeGrafter"/>
</dbReference>
<dbReference type="GO" id="GO:0006886">
    <property type="term" value="P:intracellular protein transport"/>
    <property type="evidence" value="ECO:0007669"/>
    <property type="project" value="InterPro"/>
</dbReference>
<evidence type="ECO:0000256" key="3">
    <source>
        <dbReference type="ARBA" id="ARBA00022448"/>
    </source>
</evidence>
<dbReference type="PANTHER" id="PTHR12430">
    <property type="entry name" value="MITOCHONDRIAL IMPORT RECEPTOR SUBUNIT TOM20"/>
    <property type="match status" value="1"/>
</dbReference>
<dbReference type="EMBL" id="GEDC01006502">
    <property type="protein sequence ID" value="JAS30796.1"/>
    <property type="molecule type" value="Transcribed_RNA"/>
</dbReference>
<evidence type="ECO:0000313" key="11">
    <source>
        <dbReference type="EMBL" id="JAS30796.1"/>
    </source>
</evidence>
<keyword evidence="8" id="KW-0496">Mitochondrion</keyword>
<gene>
    <name evidence="11" type="ORF">g.19982</name>
</gene>
<dbReference type="InterPro" id="IPR002056">
    <property type="entry name" value="MAS20"/>
</dbReference>
<dbReference type="AlphaFoldDB" id="A0A1B6DYP4"/>
<name>A0A1B6DYP4_9HEMI</name>
<proteinExistence type="inferred from homology"/>
<dbReference type="Gene3D" id="1.20.960.10">
    <property type="entry name" value="Mitochondrial outer membrane translocase complex, subunit Tom20 domain"/>
    <property type="match status" value="1"/>
</dbReference>
<sequence>MNNAPIGYTICGLLGTILICYILDYKRTKNSGYKDKVKQSRKKECNKKRELRKEERKYFPNTDNLGEVRNFFIDEVEFAEISFAQGDEDDTIFHLGNAFALSGRSDELLMKAIIPPHLYQEVVERIEYVKKLLEEK</sequence>
<comment type="subcellular location">
    <subcellularLocation>
        <location evidence="1">Mitochondrion outer membrane</location>
        <topology evidence="1">Single-pass membrane protein</topology>
    </subcellularLocation>
</comment>
<accession>A0A1B6DYP4</accession>
<dbReference type="GO" id="GO:0006605">
    <property type="term" value="P:protein targeting"/>
    <property type="evidence" value="ECO:0007669"/>
    <property type="project" value="InterPro"/>
</dbReference>
<evidence type="ECO:0000256" key="9">
    <source>
        <dbReference type="ARBA" id="ARBA00023136"/>
    </source>
</evidence>
<dbReference type="PANTHER" id="PTHR12430:SF0">
    <property type="entry name" value="TRANSLOCASE OF OUTER MITOCHONDRIAL MEMBRANE 20"/>
    <property type="match status" value="1"/>
</dbReference>
<dbReference type="Pfam" id="PF02064">
    <property type="entry name" value="MAS20"/>
    <property type="match status" value="1"/>
</dbReference>
<dbReference type="GO" id="GO:0005742">
    <property type="term" value="C:mitochondrial outer membrane translocase complex"/>
    <property type="evidence" value="ECO:0007669"/>
    <property type="project" value="InterPro"/>
</dbReference>
<evidence type="ECO:0000256" key="1">
    <source>
        <dbReference type="ARBA" id="ARBA00004572"/>
    </source>
</evidence>
<keyword evidence="7 10" id="KW-1133">Transmembrane helix</keyword>
<organism evidence="11">
    <name type="scientific">Clastoptera arizonana</name>
    <name type="common">Arizona spittle bug</name>
    <dbReference type="NCBI Taxonomy" id="38151"/>
    <lineage>
        <taxon>Eukaryota</taxon>
        <taxon>Metazoa</taxon>
        <taxon>Ecdysozoa</taxon>
        <taxon>Arthropoda</taxon>
        <taxon>Hexapoda</taxon>
        <taxon>Insecta</taxon>
        <taxon>Pterygota</taxon>
        <taxon>Neoptera</taxon>
        <taxon>Paraneoptera</taxon>
        <taxon>Hemiptera</taxon>
        <taxon>Auchenorrhyncha</taxon>
        <taxon>Cercopoidea</taxon>
        <taxon>Clastopteridae</taxon>
        <taxon>Clastoptera</taxon>
    </lineage>
</organism>
<keyword evidence="9 10" id="KW-0472">Membrane</keyword>
<evidence type="ECO:0000256" key="2">
    <source>
        <dbReference type="ARBA" id="ARBA00005792"/>
    </source>
</evidence>
<evidence type="ECO:0000256" key="8">
    <source>
        <dbReference type="ARBA" id="ARBA00023128"/>
    </source>
</evidence>
<evidence type="ECO:0000256" key="7">
    <source>
        <dbReference type="ARBA" id="ARBA00022989"/>
    </source>
</evidence>
<keyword evidence="5" id="KW-1000">Mitochondrion outer membrane</keyword>
<dbReference type="GO" id="GO:0008320">
    <property type="term" value="F:protein transmembrane transporter activity"/>
    <property type="evidence" value="ECO:0007669"/>
    <property type="project" value="TreeGrafter"/>
</dbReference>
<feature type="transmembrane region" description="Helical" evidence="10">
    <location>
        <begin position="6"/>
        <end position="24"/>
    </location>
</feature>
<evidence type="ECO:0000256" key="10">
    <source>
        <dbReference type="SAM" id="Phobius"/>
    </source>
</evidence>
<dbReference type="GO" id="GO:0030943">
    <property type="term" value="F:mitochondrion targeting sequence binding"/>
    <property type="evidence" value="ECO:0007669"/>
    <property type="project" value="TreeGrafter"/>
</dbReference>
<dbReference type="SUPFAM" id="SSF47157">
    <property type="entry name" value="Mitochondrial import receptor subunit Tom20"/>
    <property type="match status" value="1"/>
</dbReference>
<evidence type="ECO:0000256" key="5">
    <source>
        <dbReference type="ARBA" id="ARBA00022787"/>
    </source>
</evidence>
<keyword evidence="6" id="KW-0653">Protein transport</keyword>
<keyword evidence="3" id="KW-0813">Transport</keyword>
<protein>
    <submittedName>
        <fullName evidence="11">Uncharacterized protein</fullName>
    </submittedName>
</protein>
<evidence type="ECO:0000256" key="4">
    <source>
        <dbReference type="ARBA" id="ARBA00022692"/>
    </source>
</evidence>